<reference evidence="1" key="1">
    <citation type="submission" date="2021-06" db="EMBL/GenBank/DDBJ databases">
        <authorList>
            <person name="Kallberg Y."/>
            <person name="Tangrot J."/>
            <person name="Rosling A."/>
        </authorList>
    </citation>
    <scope>NUCLEOTIDE SEQUENCE</scope>
    <source>
        <strain evidence="1">AU212A</strain>
    </source>
</reference>
<proteinExistence type="predicted"/>
<name>A0ACA9N8X7_9GLOM</name>
<protein>
    <submittedName>
        <fullName evidence="1">10400_t:CDS:1</fullName>
    </submittedName>
</protein>
<feature type="non-terminal residue" evidence="1">
    <location>
        <position position="1"/>
    </location>
</feature>
<gene>
    <name evidence="1" type="ORF">SCALOS_LOCUS8116</name>
</gene>
<accession>A0ACA9N8X7</accession>
<dbReference type="Proteomes" id="UP000789860">
    <property type="component" value="Unassembled WGS sequence"/>
</dbReference>
<organism evidence="1 2">
    <name type="scientific">Scutellospora calospora</name>
    <dbReference type="NCBI Taxonomy" id="85575"/>
    <lineage>
        <taxon>Eukaryota</taxon>
        <taxon>Fungi</taxon>
        <taxon>Fungi incertae sedis</taxon>
        <taxon>Mucoromycota</taxon>
        <taxon>Glomeromycotina</taxon>
        <taxon>Glomeromycetes</taxon>
        <taxon>Diversisporales</taxon>
        <taxon>Gigasporaceae</taxon>
        <taxon>Scutellospora</taxon>
    </lineage>
</organism>
<dbReference type="EMBL" id="CAJVPM010020489">
    <property type="protein sequence ID" value="CAG8635248.1"/>
    <property type="molecule type" value="Genomic_DNA"/>
</dbReference>
<sequence>AEDGLLETPIELKDNFKNIYPLCNSYQENSYKWSTCTPKIYDNKSL</sequence>
<evidence type="ECO:0000313" key="2">
    <source>
        <dbReference type="Proteomes" id="UP000789860"/>
    </source>
</evidence>
<comment type="caution">
    <text evidence="1">The sequence shown here is derived from an EMBL/GenBank/DDBJ whole genome shotgun (WGS) entry which is preliminary data.</text>
</comment>
<keyword evidence="2" id="KW-1185">Reference proteome</keyword>
<evidence type="ECO:0000313" key="1">
    <source>
        <dbReference type="EMBL" id="CAG8635248.1"/>
    </source>
</evidence>